<evidence type="ECO:0000256" key="5">
    <source>
        <dbReference type="ARBA" id="ARBA00022741"/>
    </source>
</evidence>
<evidence type="ECO:0000256" key="1">
    <source>
        <dbReference type="ARBA" id="ARBA00000085"/>
    </source>
</evidence>
<protein>
    <recommendedName>
        <fullName evidence="2">histidine kinase</fullName>
        <ecNumber evidence="2">2.7.13.3</ecNumber>
    </recommendedName>
</protein>
<evidence type="ECO:0000256" key="3">
    <source>
        <dbReference type="ARBA" id="ARBA00022553"/>
    </source>
</evidence>
<proteinExistence type="predicted"/>
<accession>A0A918YUB3</accession>
<reference evidence="11" key="1">
    <citation type="journal article" date="2014" name="Int. J. Syst. Evol. Microbiol.">
        <title>Complete genome sequence of Corynebacterium casei LMG S-19264T (=DSM 44701T), isolated from a smear-ripened cheese.</title>
        <authorList>
            <consortium name="US DOE Joint Genome Institute (JGI-PGF)"/>
            <person name="Walter F."/>
            <person name="Albersmeier A."/>
            <person name="Kalinowski J."/>
            <person name="Ruckert C."/>
        </authorList>
    </citation>
    <scope>NUCLEOTIDE SEQUENCE</scope>
    <source>
        <strain evidence="11">JCM 4714</strain>
    </source>
</reference>
<dbReference type="SUPFAM" id="SSF55874">
    <property type="entry name" value="ATPase domain of HSP90 chaperone/DNA topoisomerase II/histidine kinase"/>
    <property type="match status" value="1"/>
</dbReference>
<keyword evidence="5" id="KW-0547">Nucleotide-binding</keyword>
<dbReference type="PANTHER" id="PTHR24421:SF10">
    <property type="entry name" value="NITRATE_NITRITE SENSOR PROTEIN NARQ"/>
    <property type="match status" value="1"/>
</dbReference>
<feature type="region of interest" description="Disordered" evidence="9">
    <location>
        <begin position="277"/>
        <end position="297"/>
    </location>
</feature>
<dbReference type="GO" id="GO:0016020">
    <property type="term" value="C:membrane"/>
    <property type="evidence" value="ECO:0007669"/>
    <property type="project" value="InterPro"/>
</dbReference>
<dbReference type="InterPro" id="IPR036890">
    <property type="entry name" value="HATPase_C_sf"/>
</dbReference>
<keyword evidence="8" id="KW-0902">Two-component regulatory system</keyword>
<dbReference type="EC" id="2.7.13.3" evidence="2"/>
<gene>
    <name evidence="11" type="ORF">GCM10010339_92110</name>
</gene>
<evidence type="ECO:0000259" key="10">
    <source>
        <dbReference type="Pfam" id="PF07730"/>
    </source>
</evidence>
<dbReference type="GO" id="GO:0005524">
    <property type="term" value="F:ATP binding"/>
    <property type="evidence" value="ECO:0007669"/>
    <property type="project" value="UniProtKB-KW"/>
</dbReference>
<dbReference type="RefSeq" id="WP_229882525.1">
    <property type="nucleotide sequence ID" value="NZ_BMVG01000071.1"/>
</dbReference>
<dbReference type="PANTHER" id="PTHR24421">
    <property type="entry name" value="NITRATE/NITRITE SENSOR PROTEIN NARX-RELATED"/>
    <property type="match status" value="1"/>
</dbReference>
<evidence type="ECO:0000313" key="12">
    <source>
        <dbReference type="Proteomes" id="UP000655443"/>
    </source>
</evidence>
<keyword evidence="6" id="KW-0418">Kinase</keyword>
<evidence type="ECO:0000256" key="8">
    <source>
        <dbReference type="ARBA" id="ARBA00023012"/>
    </source>
</evidence>
<dbReference type="Proteomes" id="UP000655443">
    <property type="component" value="Unassembled WGS sequence"/>
</dbReference>
<comment type="catalytic activity">
    <reaction evidence="1">
        <text>ATP + protein L-histidine = ADP + protein N-phospho-L-histidine.</text>
        <dbReference type="EC" id="2.7.13.3"/>
    </reaction>
</comment>
<comment type="caution">
    <text evidence="11">The sequence shown here is derived from an EMBL/GenBank/DDBJ whole genome shotgun (WGS) entry which is preliminary data.</text>
</comment>
<evidence type="ECO:0000256" key="9">
    <source>
        <dbReference type="SAM" id="MobiDB-lite"/>
    </source>
</evidence>
<reference evidence="11" key="2">
    <citation type="submission" date="2020-09" db="EMBL/GenBank/DDBJ databases">
        <authorList>
            <person name="Sun Q."/>
            <person name="Ohkuma M."/>
        </authorList>
    </citation>
    <scope>NUCLEOTIDE SEQUENCE</scope>
    <source>
        <strain evidence="11">JCM 4714</strain>
    </source>
</reference>
<dbReference type="EMBL" id="BMVG01000071">
    <property type="protein sequence ID" value="GHE15912.1"/>
    <property type="molecule type" value="Genomic_DNA"/>
</dbReference>
<evidence type="ECO:0000256" key="2">
    <source>
        <dbReference type="ARBA" id="ARBA00012438"/>
    </source>
</evidence>
<dbReference type="GO" id="GO:0046983">
    <property type="term" value="F:protein dimerization activity"/>
    <property type="evidence" value="ECO:0007669"/>
    <property type="project" value="InterPro"/>
</dbReference>
<dbReference type="InterPro" id="IPR050482">
    <property type="entry name" value="Sensor_HK_TwoCompSys"/>
</dbReference>
<evidence type="ECO:0000256" key="7">
    <source>
        <dbReference type="ARBA" id="ARBA00022840"/>
    </source>
</evidence>
<evidence type="ECO:0000313" key="11">
    <source>
        <dbReference type="EMBL" id="GHE15912.1"/>
    </source>
</evidence>
<keyword evidence="12" id="KW-1185">Reference proteome</keyword>
<feature type="domain" description="Signal transduction histidine kinase subgroup 3 dimerisation and phosphoacceptor" evidence="10">
    <location>
        <begin position="83"/>
        <end position="146"/>
    </location>
</feature>
<evidence type="ECO:0000256" key="4">
    <source>
        <dbReference type="ARBA" id="ARBA00022679"/>
    </source>
</evidence>
<keyword evidence="3" id="KW-0597">Phosphoprotein</keyword>
<dbReference type="Gene3D" id="1.20.5.1930">
    <property type="match status" value="1"/>
</dbReference>
<dbReference type="InterPro" id="IPR011712">
    <property type="entry name" value="Sig_transdc_His_kin_sub3_dim/P"/>
</dbReference>
<keyword evidence="7" id="KW-0067">ATP-binding</keyword>
<keyword evidence="4" id="KW-0808">Transferase</keyword>
<organism evidence="11 12">
    <name type="scientific">Streptomyces alanosinicus</name>
    <dbReference type="NCBI Taxonomy" id="68171"/>
    <lineage>
        <taxon>Bacteria</taxon>
        <taxon>Bacillati</taxon>
        <taxon>Actinomycetota</taxon>
        <taxon>Actinomycetes</taxon>
        <taxon>Kitasatosporales</taxon>
        <taxon>Streptomycetaceae</taxon>
        <taxon>Streptomyces</taxon>
    </lineage>
</organism>
<dbReference type="CDD" id="cd16917">
    <property type="entry name" value="HATPase_UhpB-NarQ-NarX-like"/>
    <property type="match status" value="1"/>
</dbReference>
<evidence type="ECO:0000256" key="6">
    <source>
        <dbReference type="ARBA" id="ARBA00022777"/>
    </source>
</evidence>
<dbReference type="AlphaFoldDB" id="A0A918YUB3"/>
<dbReference type="GO" id="GO:0000155">
    <property type="term" value="F:phosphorelay sensor kinase activity"/>
    <property type="evidence" value="ECO:0007669"/>
    <property type="project" value="InterPro"/>
</dbReference>
<dbReference type="Gene3D" id="3.30.565.10">
    <property type="entry name" value="Histidine kinase-like ATPase, C-terminal domain"/>
    <property type="match status" value="1"/>
</dbReference>
<dbReference type="Pfam" id="PF07730">
    <property type="entry name" value="HisKA_3"/>
    <property type="match status" value="1"/>
</dbReference>
<sequence length="297" mass="31171">MQRTRQEVREACAAAAMTGALVIQPAHSLWAPRTYGPLLPPAVVIALGLWAGSHRRLVVSLGEQVEHLRIERELRAEQARLAERAKIAAEMHDVLAHRLTVLALHTGALQRRAAQLPEPVAERVHLLRHTSTEALADLRDVLGALHMTDTEEPRSTGAGSEDLPALLEEARGAGQRVESVIEGVAVAVSTSHRLAIHRVVQEALTNARKHAPGALARVAVRYGPPMSTVVVDNPPGTPSGAGPVASGFGLVGLTERVTALGGRLEFGPSGAGGWRVSAQIPTGGGPSRCDPSDAGAA</sequence>
<name>A0A918YUB3_9ACTN</name>